<accession>A0ABU4RQG4</accession>
<protein>
    <submittedName>
        <fullName evidence="2">Uncharacterized protein</fullName>
    </submittedName>
</protein>
<name>A0ABU4RQG4_9HYPH</name>
<proteinExistence type="predicted"/>
<sequence length="150" mass="16776">MMTRALKALLAALALLAPQMAIAADLTRPMVIEKRVVVEDPDLPNCFSPKVFNEMSDAFESKEKEYWKSDLVLLSFLNAEELGYRPWGASFIPRRFCQAETRVSDGTIRSVFYSIGKDTGTLGVKFGVEFCVIGLDRNLSYAPNCRMAQP</sequence>
<evidence type="ECO:0000256" key="1">
    <source>
        <dbReference type="SAM" id="SignalP"/>
    </source>
</evidence>
<feature type="signal peptide" evidence="1">
    <location>
        <begin position="1"/>
        <end position="23"/>
    </location>
</feature>
<evidence type="ECO:0000313" key="2">
    <source>
        <dbReference type="EMBL" id="MDX6807081.1"/>
    </source>
</evidence>
<organism evidence="2 3">
    <name type="scientific">Terrihabitans rhizophilus</name>
    <dbReference type="NCBI Taxonomy" id="3092662"/>
    <lineage>
        <taxon>Bacteria</taxon>
        <taxon>Pseudomonadati</taxon>
        <taxon>Pseudomonadota</taxon>
        <taxon>Alphaproteobacteria</taxon>
        <taxon>Hyphomicrobiales</taxon>
        <taxon>Terrihabitans</taxon>
    </lineage>
</organism>
<reference evidence="2 3" key="1">
    <citation type="submission" date="2023-11" db="EMBL/GenBank/DDBJ databases">
        <authorList>
            <person name="Bao R."/>
        </authorList>
    </citation>
    <scope>NUCLEOTIDE SEQUENCE [LARGE SCALE GENOMIC DNA]</scope>
    <source>
        <strain evidence="2 3">PJ23</strain>
    </source>
</reference>
<keyword evidence="1" id="KW-0732">Signal</keyword>
<gene>
    <name evidence="2" type="ORF">SCD90_13495</name>
</gene>
<dbReference type="RefSeq" id="WP_319845206.1">
    <property type="nucleotide sequence ID" value="NZ_JAXAFJ010000009.1"/>
</dbReference>
<dbReference type="Proteomes" id="UP001274321">
    <property type="component" value="Unassembled WGS sequence"/>
</dbReference>
<evidence type="ECO:0000313" key="3">
    <source>
        <dbReference type="Proteomes" id="UP001274321"/>
    </source>
</evidence>
<keyword evidence="3" id="KW-1185">Reference proteome</keyword>
<dbReference type="EMBL" id="JAXAFJ010000009">
    <property type="protein sequence ID" value="MDX6807081.1"/>
    <property type="molecule type" value="Genomic_DNA"/>
</dbReference>
<comment type="caution">
    <text evidence="2">The sequence shown here is derived from an EMBL/GenBank/DDBJ whole genome shotgun (WGS) entry which is preliminary data.</text>
</comment>
<feature type="chain" id="PRO_5045175455" evidence="1">
    <location>
        <begin position="24"/>
        <end position="150"/>
    </location>
</feature>